<dbReference type="InterPro" id="IPR050157">
    <property type="entry name" value="PSI_iron-sulfur_center"/>
</dbReference>
<evidence type="ECO:0000259" key="8">
    <source>
        <dbReference type="PROSITE" id="PS51379"/>
    </source>
</evidence>
<comment type="function">
    <text evidence="2">Ferredoxins are iron-sulfur proteins that transfer electrons in a wide variety of metabolic reactions.</text>
</comment>
<dbReference type="InterPro" id="IPR026816">
    <property type="entry name" value="Flavodoxin_dom"/>
</dbReference>
<dbReference type="Pfam" id="PF12724">
    <property type="entry name" value="Flavodoxin_5"/>
    <property type="match status" value="1"/>
</dbReference>
<accession>A0ABN1J959</accession>
<evidence type="ECO:0000256" key="7">
    <source>
        <dbReference type="ARBA" id="ARBA00023014"/>
    </source>
</evidence>
<dbReference type="PROSITE" id="PS00198">
    <property type="entry name" value="4FE4S_FER_1"/>
    <property type="match status" value="2"/>
</dbReference>
<dbReference type="Pfam" id="PF13187">
    <property type="entry name" value="Fer4_9"/>
    <property type="match status" value="1"/>
</dbReference>
<dbReference type="PROSITE" id="PS51379">
    <property type="entry name" value="4FE4S_FER_2"/>
    <property type="match status" value="2"/>
</dbReference>
<evidence type="ECO:0000313" key="9">
    <source>
        <dbReference type="EMBL" id="GAA0732250.1"/>
    </source>
</evidence>
<keyword evidence="5" id="KW-0479">Metal-binding</keyword>
<protein>
    <recommendedName>
        <fullName evidence="3">Ferredoxin</fullName>
    </recommendedName>
</protein>
<evidence type="ECO:0000313" key="10">
    <source>
        <dbReference type="Proteomes" id="UP001501510"/>
    </source>
</evidence>
<dbReference type="Proteomes" id="UP001501510">
    <property type="component" value="Unassembled WGS sequence"/>
</dbReference>
<dbReference type="PANTHER" id="PTHR24960:SF79">
    <property type="entry name" value="PHOTOSYSTEM I IRON-SULFUR CENTER"/>
    <property type="match status" value="1"/>
</dbReference>
<keyword evidence="4" id="KW-0004">4Fe-4S</keyword>
<dbReference type="SUPFAM" id="SSF52218">
    <property type="entry name" value="Flavoproteins"/>
    <property type="match status" value="1"/>
</dbReference>
<reference evidence="9 10" key="1">
    <citation type="journal article" date="2019" name="Int. J. Syst. Evol. Microbiol.">
        <title>The Global Catalogue of Microorganisms (GCM) 10K type strain sequencing project: providing services to taxonomists for standard genome sequencing and annotation.</title>
        <authorList>
            <consortium name="The Broad Institute Genomics Platform"/>
            <consortium name="The Broad Institute Genome Sequencing Center for Infectious Disease"/>
            <person name="Wu L."/>
            <person name="Ma J."/>
        </authorList>
    </citation>
    <scope>NUCLEOTIDE SEQUENCE [LARGE SCALE GENOMIC DNA]</scope>
    <source>
        <strain evidence="9 10">JCM 1407</strain>
    </source>
</reference>
<dbReference type="Gene3D" id="3.30.70.20">
    <property type="match status" value="1"/>
</dbReference>
<evidence type="ECO:0000256" key="4">
    <source>
        <dbReference type="ARBA" id="ARBA00022485"/>
    </source>
</evidence>
<dbReference type="NCBIfam" id="NF038196">
    <property type="entry name" value="ferrodoxin_EFR1"/>
    <property type="match status" value="1"/>
</dbReference>
<name>A0ABN1J959_9CLOT</name>
<feature type="domain" description="4Fe-4S ferredoxin-type" evidence="8">
    <location>
        <begin position="188"/>
        <end position="217"/>
    </location>
</feature>
<feature type="domain" description="4Fe-4S ferredoxin-type" evidence="8">
    <location>
        <begin position="218"/>
        <end position="245"/>
    </location>
</feature>
<evidence type="ECO:0000256" key="2">
    <source>
        <dbReference type="ARBA" id="ARBA00003532"/>
    </source>
</evidence>
<evidence type="ECO:0000256" key="3">
    <source>
        <dbReference type="ARBA" id="ARBA00013529"/>
    </source>
</evidence>
<dbReference type="SUPFAM" id="SSF54862">
    <property type="entry name" value="4Fe-4S ferredoxins"/>
    <property type="match status" value="1"/>
</dbReference>
<dbReference type="InterPro" id="IPR029039">
    <property type="entry name" value="Flavoprotein-like_sf"/>
</dbReference>
<dbReference type="EMBL" id="BAAACG010000001">
    <property type="protein sequence ID" value="GAA0732250.1"/>
    <property type="molecule type" value="Genomic_DNA"/>
</dbReference>
<dbReference type="RefSeq" id="WP_343757854.1">
    <property type="nucleotide sequence ID" value="NZ_BAAACG010000001.1"/>
</dbReference>
<proteinExistence type="predicted"/>
<sequence>MKGALIYFSGTGNTKYVIKKFNEEFKNKNINCDLIDIDTNTNLDCKYDFYVFGAPIHAEMFPKNFITWVRKNVKNVTSKKCIIFSTQASNKGTGAEELNLILKEKGMDVVIEDFIKMPNNYYIVPMFKETPEEEKKSIKINTNKKISKLVNTFLKGNKNVKHISKFRVNLGKVSYKFFYMYSKNWAKKKLSVDESICTHCGKCVKECPTNNIKLSNGKITFNSNCISCQRCLNKCPVNAFRYKKEKFKQYKF</sequence>
<dbReference type="InterPro" id="IPR017896">
    <property type="entry name" value="4Fe4S_Fe-S-bd"/>
</dbReference>
<comment type="cofactor">
    <cofactor evidence="1">
        <name>[4Fe-4S] cluster</name>
        <dbReference type="ChEBI" id="CHEBI:49883"/>
    </cofactor>
</comment>
<organism evidence="9 10">
    <name type="scientific">Clostridium oceanicum</name>
    <dbReference type="NCBI Taxonomy" id="1543"/>
    <lineage>
        <taxon>Bacteria</taxon>
        <taxon>Bacillati</taxon>
        <taxon>Bacillota</taxon>
        <taxon>Clostridia</taxon>
        <taxon>Eubacteriales</taxon>
        <taxon>Clostridiaceae</taxon>
        <taxon>Clostridium</taxon>
    </lineage>
</organism>
<keyword evidence="6" id="KW-0408">Iron</keyword>
<dbReference type="InterPro" id="IPR047964">
    <property type="entry name" value="EFR1-like"/>
</dbReference>
<keyword evidence="7" id="KW-0411">Iron-sulfur</keyword>
<dbReference type="Gene3D" id="3.40.50.360">
    <property type="match status" value="1"/>
</dbReference>
<dbReference type="InterPro" id="IPR017900">
    <property type="entry name" value="4Fe4S_Fe_S_CS"/>
</dbReference>
<dbReference type="PANTHER" id="PTHR24960">
    <property type="entry name" value="PHOTOSYSTEM I IRON-SULFUR CENTER-RELATED"/>
    <property type="match status" value="1"/>
</dbReference>
<evidence type="ECO:0000256" key="5">
    <source>
        <dbReference type="ARBA" id="ARBA00022723"/>
    </source>
</evidence>
<evidence type="ECO:0000256" key="1">
    <source>
        <dbReference type="ARBA" id="ARBA00001966"/>
    </source>
</evidence>
<keyword evidence="10" id="KW-1185">Reference proteome</keyword>
<evidence type="ECO:0000256" key="6">
    <source>
        <dbReference type="ARBA" id="ARBA00023004"/>
    </source>
</evidence>
<comment type="caution">
    <text evidence="9">The sequence shown here is derived from an EMBL/GenBank/DDBJ whole genome shotgun (WGS) entry which is preliminary data.</text>
</comment>
<gene>
    <name evidence="9" type="ORF">GCM10008906_01620</name>
</gene>